<evidence type="ECO:0000256" key="6">
    <source>
        <dbReference type="ARBA" id="ARBA00022448"/>
    </source>
</evidence>
<sequence length="134" mass="14924">MAERLLCPPAPVGRLRIHVYAWYNPRPSLTEEDKMAASVVRSLGSSLGRNLREVRLHLCQTSAASKGVRDFVEQNYVTLKKANLDFPILIRECSGVQARLWVRYGLGKETSVLLDNMSADQVAKALQSLAESKP</sequence>
<dbReference type="SUPFAM" id="SSF52833">
    <property type="entry name" value="Thioredoxin-like"/>
    <property type="match status" value="1"/>
</dbReference>
<dbReference type="GO" id="GO:0045271">
    <property type="term" value="C:respiratory chain complex I"/>
    <property type="evidence" value="ECO:0007669"/>
    <property type="project" value="UniProtKB-ARBA"/>
</dbReference>
<dbReference type="AlphaFoldDB" id="A0A8C6L419"/>
<protein>
    <recommendedName>
        <fullName evidence="5">NADH dehydrogenase [ubiquinone] 1 alpha subcomplex subunit 2</fullName>
    </recommendedName>
    <alternativeName>
        <fullName evidence="14">Complex I-B8</fullName>
    </alternativeName>
    <alternativeName>
        <fullName evidence="15">NADH-ubiquinone oxidoreductase B8 subunit</fullName>
    </alternativeName>
</protein>
<dbReference type="PANTHER" id="PTHR12878:SF0">
    <property type="entry name" value="NADH DEHYDROGENASE [UBIQUINONE] 1 ALPHA SUBCOMPLEX SUBUNIT 2"/>
    <property type="match status" value="1"/>
</dbReference>
<dbReference type="OrthoDB" id="10250268at2759"/>
<keyword evidence="12" id="KW-0472">Membrane</keyword>
<keyword evidence="9" id="KW-0249">Electron transport</keyword>
<evidence type="ECO:0000313" key="18">
    <source>
        <dbReference type="Proteomes" id="UP000694548"/>
    </source>
</evidence>
<evidence type="ECO:0000256" key="13">
    <source>
        <dbReference type="ARBA" id="ARBA00023157"/>
    </source>
</evidence>
<organism evidence="17 18">
    <name type="scientific">Nothobranchius furzeri</name>
    <name type="common">Turquoise killifish</name>
    <dbReference type="NCBI Taxonomy" id="105023"/>
    <lineage>
        <taxon>Eukaryota</taxon>
        <taxon>Metazoa</taxon>
        <taxon>Chordata</taxon>
        <taxon>Craniata</taxon>
        <taxon>Vertebrata</taxon>
        <taxon>Euteleostomi</taxon>
        <taxon>Actinopterygii</taxon>
        <taxon>Neopterygii</taxon>
        <taxon>Teleostei</taxon>
        <taxon>Neoteleostei</taxon>
        <taxon>Acanthomorphata</taxon>
        <taxon>Ovalentaria</taxon>
        <taxon>Atherinomorphae</taxon>
        <taxon>Cyprinodontiformes</taxon>
        <taxon>Nothobranchiidae</taxon>
        <taxon>Nothobranchius</taxon>
    </lineage>
</organism>
<keyword evidence="10" id="KW-0007">Acetylation</keyword>
<evidence type="ECO:0000256" key="1">
    <source>
        <dbReference type="ARBA" id="ARBA00003195"/>
    </source>
</evidence>
<dbReference type="InterPro" id="IPR007741">
    <property type="entry name" value="Ribosomal_mL43/mS25/NADH_DH"/>
</dbReference>
<gene>
    <name evidence="17" type="primary">NDUFA2</name>
    <name evidence="17" type="synonym">ndufa2</name>
</gene>
<evidence type="ECO:0000256" key="2">
    <source>
        <dbReference type="ARBA" id="ARBA00004443"/>
    </source>
</evidence>
<dbReference type="GO" id="GO:0005743">
    <property type="term" value="C:mitochondrial inner membrane"/>
    <property type="evidence" value="ECO:0007669"/>
    <property type="project" value="UniProtKB-SubCell"/>
</dbReference>
<evidence type="ECO:0000256" key="11">
    <source>
        <dbReference type="ARBA" id="ARBA00023128"/>
    </source>
</evidence>
<keyword evidence="8" id="KW-0999">Mitochondrion inner membrane</keyword>
<dbReference type="PANTHER" id="PTHR12878">
    <property type="entry name" value="NADH-UBIQUINONE OXIDOREDUCTASE B8 SUBUNIT"/>
    <property type="match status" value="1"/>
</dbReference>
<keyword evidence="7" id="KW-0679">Respiratory chain</keyword>
<dbReference type="InterPro" id="IPR036249">
    <property type="entry name" value="Thioredoxin-like_sf"/>
</dbReference>
<keyword evidence="13" id="KW-1015">Disulfide bond</keyword>
<comment type="subunit">
    <text evidence="4">Complex I is composed of 45 different subunits.</text>
</comment>
<dbReference type="Ensembl" id="ENSNFUT00015014150.1">
    <property type="protein sequence ID" value="ENSNFUP00015013465.1"/>
    <property type="gene ID" value="ENSNFUG00015006610.1"/>
</dbReference>
<keyword evidence="18" id="KW-1185">Reference proteome</keyword>
<evidence type="ECO:0000259" key="16">
    <source>
        <dbReference type="SMART" id="SM00916"/>
    </source>
</evidence>
<evidence type="ECO:0000313" key="17">
    <source>
        <dbReference type="Ensembl" id="ENSNFUP00015013465.1"/>
    </source>
</evidence>
<evidence type="ECO:0000256" key="15">
    <source>
        <dbReference type="ARBA" id="ARBA00032513"/>
    </source>
</evidence>
<dbReference type="Gene3D" id="3.40.30.10">
    <property type="entry name" value="Glutaredoxin"/>
    <property type="match status" value="1"/>
</dbReference>
<evidence type="ECO:0000256" key="3">
    <source>
        <dbReference type="ARBA" id="ARBA00008939"/>
    </source>
</evidence>
<evidence type="ECO:0000256" key="12">
    <source>
        <dbReference type="ARBA" id="ARBA00023136"/>
    </source>
</evidence>
<reference evidence="17" key="1">
    <citation type="submission" date="2014-08" db="EMBL/GenBank/DDBJ databases">
        <authorList>
            <person name="Senf B."/>
            <person name="Petzold A."/>
            <person name="Downie B.R."/>
            <person name="Koch P."/>
            <person name="Platzer M."/>
        </authorList>
    </citation>
    <scope>NUCLEOTIDE SEQUENCE [LARGE SCALE GENOMIC DNA]</scope>
    <source>
        <strain evidence="17">GRZ</strain>
    </source>
</reference>
<evidence type="ECO:0000256" key="8">
    <source>
        <dbReference type="ARBA" id="ARBA00022792"/>
    </source>
</evidence>
<comment type="function">
    <text evidence="1">Accessory subunit of the mitochondrial membrane respiratory chain NADH dehydrogenase (Complex I), that is believed not to be involved in catalysis. Complex I functions in the transfer of electrons from NADH to the respiratory chain. The immediate electron acceptor for the enzyme is believed to be ubiquinone.</text>
</comment>
<evidence type="ECO:0000256" key="7">
    <source>
        <dbReference type="ARBA" id="ARBA00022660"/>
    </source>
</evidence>
<keyword evidence="6" id="KW-0813">Transport</keyword>
<comment type="similarity">
    <text evidence="3">Belongs to the complex I NDUFA2 subunit family.</text>
</comment>
<evidence type="ECO:0000256" key="9">
    <source>
        <dbReference type="ARBA" id="ARBA00022982"/>
    </source>
</evidence>
<proteinExistence type="inferred from homology"/>
<evidence type="ECO:0000256" key="10">
    <source>
        <dbReference type="ARBA" id="ARBA00022990"/>
    </source>
</evidence>
<name>A0A8C6L419_NOTFU</name>
<evidence type="ECO:0000256" key="14">
    <source>
        <dbReference type="ARBA" id="ARBA00031441"/>
    </source>
</evidence>
<dbReference type="Proteomes" id="UP000694548">
    <property type="component" value="Chromosome sgr11"/>
</dbReference>
<comment type="subcellular location">
    <subcellularLocation>
        <location evidence="2">Mitochondrion inner membrane</location>
        <topology evidence="2">Peripheral membrane protein</topology>
        <orientation evidence="2">Matrix side</orientation>
    </subcellularLocation>
</comment>
<dbReference type="Pfam" id="PF05047">
    <property type="entry name" value="L51_S25_CI-B8"/>
    <property type="match status" value="1"/>
</dbReference>
<keyword evidence="11" id="KW-0496">Mitochondrion</keyword>
<reference evidence="17" key="3">
    <citation type="submission" date="2025-09" db="UniProtKB">
        <authorList>
            <consortium name="Ensembl"/>
        </authorList>
    </citation>
    <scope>IDENTIFICATION</scope>
</reference>
<dbReference type="GeneTree" id="ENSGT00390000006178"/>
<evidence type="ECO:0000256" key="5">
    <source>
        <dbReference type="ARBA" id="ARBA00016394"/>
    </source>
</evidence>
<dbReference type="SMART" id="SM00916">
    <property type="entry name" value="L51_S25_CI-B8"/>
    <property type="match status" value="1"/>
</dbReference>
<feature type="domain" description="Ribosomal protein/NADH dehydrogenase" evidence="16">
    <location>
        <begin position="60"/>
        <end position="133"/>
    </location>
</feature>
<reference evidence="17" key="2">
    <citation type="submission" date="2025-08" db="UniProtKB">
        <authorList>
            <consortium name="Ensembl"/>
        </authorList>
    </citation>
    <scope>IDENTIFICATION</scope>
</reference>
<dbReference type="InterPro" id="IPR016464">
    <property type="entry name" value="NADH_Ub_cplx-1_asu_su-2"/>
</dbReference>
<evidence type="ECO:0000256" key="4">
    <source>
        <dbReference type="ARBA" id="ARBA00011533"/>
    </source>
</evidence>
<dbReference type="FunFam" id="3.40.30.10:FF:000127">
    <property type="entry name" value="NADH dehydrogenase [ubiquinone] 1 alpha subcomplex subunit 2"/>
    <property type="match status" value="1"/>
</dbReference>
<accession>A0A8C6L419</accession>